<keyword evidence="6" id="KW-0807">Transducer</keyword>
<feature type="transmembrane region" description="Helical" evidence="6">
    <location>
        <begin position="236"/>
        <end position="258"/>
    </location>
</feature>
<dbReference type="GO" id="GO:0007165">
    <property type="term" value="P:signal transduction"/>
    <property type="evidence" value="ECO:0007669"/>
    <property type="project" value="UniProtKB-KW"/>
</dbReference>
<evidence type="ECO:0000256" key="4">
    <source>
        <dbReference type="ARBA" id="ARBA00022989"/>
    </source>
</evidence>
<comment type="subcellular location">
    <subcellularLocation>
        <location evidence="1 6">Cell membrane</location>
        <topology evidence="1 6">Multi-pass membrane protein</topology>
    </subcellularLocation>
</comment>
<evidence type="ECO:0000256" key="6">
    <source>
        <dbReference type="RuleBase" id="RU363108"/>
    </source>
</evidence>
<gene>
    <name evidence="7" type="ORF">BDFB_001559</name>
</gene>
<evidence type="ECO:0000256" key="2">
    <source>
        <dbReference type="ARBA" id="ARBA00022475"/>
    </source>
</evidence>
<keyword evidence="4 6" id="KW-1133">Transmembrane helix</keyword>
<dbReference type="AlphaFoldDB" id="A0A482W5P7"/>
<comment type="function">
    <text evidence="6">Gustatory receptor which mediates acceptance or avoidance behavior, depending on its substrates.</text>
</comment>
<feature type="transmembrane region" description="Helical" evidence="6">
    <location>
        <begin position="135"/>
        <end position="159"/>
    </location>
</feature>
<dbReference type="Pfam" id="PF08395">
    <property type="entry name" value="7tm_7"/>
    <property type="match status" value="1"/>
</dbReference>
<evidence type="ECO:0000256" key="3">
    <source>
        <dbReference type="ARBA" id="ARBA00022692"/>
    </source>
</evidence>
<feature type="transmembrane region" description="Helical" evidence="6">
    <location>
        <begin position="264"/>
        <end position="287"/>
    </location>
</feature>
<keyword evidence="8" id="KW-1185">Reference proteome</keyword>
<dbReference type="GO" id="GO:0050909">
    <property type="term" value="P:sensory perception of taste"/>
    <property type="evidence" value="ECO:0007669"/>
    <property type="project" value="InterPro"/>
</dbReference>
<proteinExistence type="inferred from homology"/>
<dbReference type="OrthoDB" id="6752600at2759"/>
<evidence type="ECO:0000313" key="7">
    <source>
        <dbReference type="EMBL" id="RZC40451.1"/>
    </source>
</evidence>
<feature type="transmembrane region" description="Helical" evidence="6">
    <location>
        <begin position="171"/>
        <end position="195"/>
    </location>
</feature>
<name>A0A482W5P7_ASBVE</name>
<feature type="transmembrane region" description="Helical" evidence="6">
    <location>
        <begin position="44"/>
        <end position="64"/>
    </location>
</feature>
<feature type="transmembrane region" description="Helical" evidence="6">
    <location>
        <begin position="12"/>
        <end position="32"/>
    </location>
</feature>
<sequence>MFTTDENITSSLHPLLMFLRINGFVLFCLHKIKTNEKIAYFEKTNLIIYICHILYTGYAAKNAIKKFCMAPDTLRKVYALVFSINAYALIGVNFIYDKYRNKKILQILRKIYIMDQKLRNSGVILDYKKLKNYSALIMFVEGACYMYFNFDTAIIFWVVLHRDPKVVVLDFLYYTVLHATQVAMTGKCVTFFAIIENIYKHLNEKLERVETSAKLMRDMQCLYHDTYGLVMELNEVIAFQLVVPFCVTFIMVVFHIYYQMVNSALQSSVTVLLWLSTVLVKIVLVIVQIQKAISAANKIKQTVVKLSLTKNRQIRRELLHEEVKISGAKFFDVEISLVAQFFGKAIQYLLILYQSYKNFT</sequence>
<evidence type="ECO:0000256" key="1">
    <source>
        <dbReference type="ARBA" id="ARBA00004651"/>
    </source>
</evidence>
<dbReference type="EMBL" id="QDEB01026058">
    <property type="protein sequence ID" value="RZC40451.1"/>
    <property type="molecule type" value="Genomic_DNA"/>
</dbReference>
<evidence type="ECO:0000313" key="8">
    <source>
        <dbReference type="Proteomes" id="UP000292052"/>
    </source>
</evidence>
<dbReference type="Proteomes" id="UP000292052">
    <property type="component" value="Unassembled WGS sequence"/>
</dbReference>
<comment type="similarity">
    <text evidence="6">Belongs to the insect chemoreceptor superfamily. Gustatory receptor (GR) family.</text>
</comment>
<keyword evidence="3 6" id="KW-0812">Transmembrane</keyword>
<dbReference type="InterPro" id="IPR013604">
    <property type="entry name" value="7TM_chemorcpt"/>
</dbReference>
<keyword evidence="5 6" id="KW-0472">Membrane</keyword>
<organism evidence="7 8">
    <name type="scientific">Asbolus verrucosus</name>
    <name type="common">Desert ironclad beetle</name>
    <dbReference type="NCBI Taxonomy" id="1661398"/>
    <lineage>
        <taxon>Eukaryota</taxon>
        <taxon>Metazoa</taxon>
        <taxon>Ecdysozoa</taxon>
        <taxon>Arthropoda</taxon>
        <taxon>Hexapoda</taxon>
        <taxon>Insecta</taxon>
        <taxon>Pterygota</taxon>
        <taxon>Neoptera</taxon>
        <taxon>Endopterygota</taxon>
        <taxon>Coleoptera</taxon>
        <taxon>Polyphaga</taxon>
        <taxon>Cucujiformia</taxon>
        <taxon>Tenebrionidae</taxon>
        <taxon>Pimeliinae</taxon>
        <taxon>Asbolus</taxon>
    </lineage>
</organism>
<reference evidence="7 8" key="1">
    <citation type="submission" date="2017-03" db="EMBL/GenBank/DDBJ databases">
        <title>Genome of the blue death feigning beetle - Asbolus verrucosus.</title>
        <authorList>
            <person name="Rider S.D."/>
        </authorList>
    </citation>
    <scope>NUCLEOTIDE SEQUENCE [LARGE SCALE GENOMIC DNA]</scope>
    <source>
        <strain evidence="7">Butters</strain>
        <tissue evidence="7">Head and leg muscle</tissue>
    </source>
</reference>
<dbReference type="GO" id="GO:0005886">
    <property type="term" value="C:plasma membrane"/>
    <property type="evidence" value="ECO:0007669"/>
    <property type="project" value="UniProtKB-SubCell"/>
</dbReference>
<keyword evidence="6" id="KW-0675">Receptor</keyword>
<evidence type="ECO:0000256" key="5">
    <source>
        <dbReference type="ARBA" id="ARBA00023136"/>
    </source>
</evidence>
<comment type="caution">
    <text evidence="7">The sequence shown here is derived from an EMBL/GenBank/DDBJ whole genome shotgun (WGS) entry which is preliminary data.</text>
</comment>
<accession>A0A482W5P7</accession>
<keyword evidence="2 6" id="KW-1003">Cell membrane</keyword>
<protein>
    <recommendedName>
        <fullName evidence="6">Gustatory receptor</fullName>
    </recommendedName>
</protein>
<feature type="transmembrane region" description="Helical" evidence="6">
    <location>
        <begin position="76"/>
        <end position="96"/>
    </location>
</feature>